<keyword evidence="4" id="KW-0472">Membrane</keyword>
<reference evidence="5 6" key="1">
    <citation type="submission" date="2024-09" db="EMBL/GenBank/DDBJ databases">
        <title>Genome sequencing and assembly of Phytophthora oleae, isolate VK10A, causative agent of rot of olive drupes.</title>
        <authorList>
            <person name="Conti Taguali S."/>
            <person name="Riolo M."/>
            <person name="La Spada F."/>
            <person name="Cacciola S.O."/>
            <person name="Dionisio G."/>
        </authorList>
    </citation>
    <scope>NUCLEOTIDE SEQUENCE [LARGE SCALE GENOMIC DNA]</scope>
    <source>
        <strain evidence="5 6">VK10A</strain>
    </source>
</reference>
<dbReference type="EMBL" id="JBIMZQ010000048">
    <property type="protein sequence ID" value="KAL3659193.1"/>
    <property type="molecule type" value="Genomic_DNA"/>
</dbReference>
<dbReference type="InterPro" id="IPR036259">
    <property type="entry name" value="MFS_trans_sf"/>
</dbReference>
<evidence type="ECO:0000256" key="3">
    <source>
        <dbReference type="ARBA" id="ARBA00022989"/>
    </source>
</evidence>
<comment type="subcellular location">
    <subcellularLocation>
        <location evidence="1">Membrane</location>
    </subcellularLocation>
</comment>
<dbReference type="AlphaFoldDB" id="A0ABD3EXI8"/>
<evidence type="ECO:0000313" key="5">
    <source>
        <dbReference type="EMBL" id="KAL3659193.1"/>
    </source>
</evidence>
<organism evidence="5 6">
    <name type="scientific">Phytophthora oleae</name>
    <dbReference type="NCBI Taxonomy" id="2107226"/>
    <lineage>
        <taxon>Eukaryota</taxon>
        <taxon>Sar</taxon>
        <taxon>Stramenopiles</taxon>
        <taxon>Oomycota</taxon>
        <taxon>Peronosporomycetes</taxon>
        <taxon>Peronosporales</taxon>
        <taxon>Peronosporaceae</taxon>
        <taxon>Phytophthora</taxon>
    </lineage>
</organism>
<evidence type="ECO:0000256" key="1">
    <source>
        <dbReference type="ARBA" id="ARBA00004370"/>
    </source>
</evidence>
<dbReference type="GO" id="GO:0016020">
    <property type="term" value="C:membrane"/>
    <property type="evidence" value="ECO:0007669"/>
    <property type="project" value="UniProtKB-SubCell"/>
</dbReference>
<proteinExistence type="predicted"/>
<dbReference type="InterPro" id="IPR005828">
    <property type="entry name" value="MFS_sugar_transport-like"/>
</dbReference>
<dbReference type="Pfam" id="PF00083">
    <property type="entry name" value="Sugar_tr"/>
    <property type="match status" value="1"/>
</dbReference>
<dbReference type="Proteomes" id="UP001632037">
    <property type="component" value="Unassembled WGS sequence"/>
</dbReference>
<evidence type="ECO:0000313" key="6">
    <source>
        <dbReference type="Proteomes" id="UP001632037"/>
    </source>
</evidence>
<evidence type="ECO:0000256" key="2">
    <source>
        <dbReference type="ARBA" id="ARBA00022692"/>
    </source>
</evidence>
<accession>A0ABD3EXI8</accession>
<evidence type="ECO:0000256" key="4">
    <source>
        <dbReference type="ARBA" id="ARBA00023136"/>
    </source>
</evidence>
<dbReference type="Gene3D" id="1.20.1250.20">
    <property type="entry name" value="MFS general substrate transporter like domains"/>
    <property type="match status" value="1"/>
</dbReference>
<gene>
    <name evidence="5" type="ORF">V7S43_015771</name>
</gene>
<keyword evidence="6" id="KW-1185">Reference proteome</keyword>
<comment type="caution">
    <text evidence="5">The sequence shown here is derived from an EMBL/GenBank/DDBJ whole genome shotgun (WGS) entry which is preliminary data.</text>
</comment>
<keyword evidence="2" id="KW-0812">Transmembrane</keyword>
<protein>
    <submittedName>
        <fullName evidence="5">Uncharacterized protein</fullName>
    </submittedName>
</protein>
<sequence length="90" mass="10258">MQMTVVSGLFLANVVDMVVENREHGWRATNGAAPIVVMLGICFVPERPYLYKDKEEAKGVLNRLRLTDNVIRELQVIDDQVEEELTRRSA</sequence>
<name>A0ABD3EXI8_9STRA</name>
<keyword evidence="3" id="KW-1133">Transmembrane helix</keyword>